<reference evidence="1" key="1">
    <citation type="submission" date="2020-05" db="EMBL/GenBank/DDBJ databases">
        <authorList>
            <person name="Chiriac C."/>
            <person name="Salcher M."/>
            <person name="Ghai R."/>
            <person name="Kavagutti S V."/>
        </authorList>
    </citation>
    <scope>NUCLEOTIDE SEQUENCE</scope>
</reference>
<organism evidence="1">
    <name type="scientific">freshwater metagenome</name>
    <dbReference type="NCBI Taxonomy" id="449393"/>
    <lineage>
        <taxon>unclassified sequences</taxon>
        <taxon>metagenomes</taxon>
        <taxon>ecological metagenomes</taxon>
    </lineage>
</organism>
<dbReference type="Gene3D" id="1.25.40.10">
    <property type="entry name" value="Tetratricopeptide repeat domain"/>
    <property type="match status" value="1"/>
</dbReference>
<name>A0A6J6P721_9ZZZZ</name>
<dbReference type="AlphaFoldDB" id="A0A6J6P721"/>
<evidence type="ECO:0000313" key="2">
    <source>
        <dbReference type="EMBL" id="CAB4775206.1"/>
    </source>
</evidence>
<evidence type="ECO:0000313" key="3">
    <source>
        <dbReference type="EMBL" id="CAB4859499.1"/>
    </source>
</evidence>
<dbReference type="PROSITE" id="PS50005">
    <property type="entry name" value="TPR"/>
    <property type="match status" value="1"/>
</dbReference>
<dbReference type="EMBL" id="CAEZXX010000007">
    <property type="protein sequence ID" value="CAB4694436.1"/>
    <property type="molecule type" value="Genomic_DNA"/>
</dbReference>
<dbReference type="Pfam" id="PF13174">
    <property type="entry name" value="TPR_6"/>
    <property type="match status" value="1"/>
</dbReference>
<proteinExistence type="predicted"/>
<dbReference type="EMBL" id="CAEZYY010000077">
    <property type="protein sequence ID" value="CAB4775206.1"/>
    <property type="molecule type" value="Genomic_DNA"/>
</dbReference>
<dbReference type="Pfam" id="PF14559">
    <property type="entry name" value="TPR_19"/>
    <property type="match status" value="1"/>
</dbReference>
<dbReference type="SUPFAM" id="SSF48452">
    <property type="entry name" value="TPR-like"/>
    <property type="match status" value="1"/>
</dbReference>
<evidence type="ECO:0000313" key="1">
    <source>
        <dbReference type="EMBL" id="CAB4694436.1"/>
    </source>
</evidence>
<gene>
    <name evidence="1" type="ORF">UFOPK2602_00206</name>
    <name evidence="2" type="ORF">UFOPK2806_02666</name>
    <name evidence="3" type="ORF">UFOPK3417_00140</name>
</gene>
<sequence length="166" mass="18352">MVTPVIREAPDMTSAQEILGLAQYRLGNWRQAAVALEAYRTYGGGVENHPVLADCYRAMRKYGPIDALWEELKTASPSAGLVAEGRIVVAGAKADQGDIEGAIDLLRSSERAPAKVRDHHLRLWYVLADLYDRSGDVTKARSLFARILANDPEFADVAERMRQLGR</sequence>
<accession>A0A6J6P721</accession>
<dbReference type="EMBL" id="CAFBLR010000006">
    <property type="protein sequence ID" value="CAB4859499.1"/>
    <property type="molecule type" value="Genomic_DNA"/>
</dbReference>
<protein>
    <submittedName>
        <fullName evidence="1">Unannotated protein</fullName>
    </submittedName>
</protein>
<dbReference type="InterPro" id="IPR011990">
    <property type="entry name" value="TPR-like_helical_dom_sf"/>
</dbReference>
<dbReference type="InterPro" id="IPR019734">
    <property type="entry name" value="TPR_rpt"/>
</dbReference>